<dbReference type="Proteomes" id="UP000247892">
    <property type="component" value="Unassembled WGS sequence"/>
</dbReference>
<evidence type="ECO:0000313" key="3">
    <source>
        <dbReference type="EMBL" id="PXY25472.1"/>
    </source>
</evidence>
<dbReference type="AlphaFoldDB" id="A0A318LLM6"/>
<sequence length="427" mass="44435">MAAIRRARPSRAVLIGIGVLSVFVASLLLAVNATYGVPWQTGTQLKVAFNNVGALQTGDDVRIANVRVGHVKEIDLVDGRPLVVLTFDDDRKIYRNATAVVDERSALGQKFIDVDPGDASAGQLGPNDTLPAVKTTDANELSDVLRVLDEPTRKGLGTAVRELGGGAGGHSQDVRDVLAAAPQMLPDLGTVARALSADNGADLRAVLATANSLASRFAGRQQQLGELLGQLDTTMRAVSVDNGKPLSEALQRAPETLRDVRGALQTLRGPLAQTASAARQLEPGAVSLGQATPDVRGVLREAVGPLNKVPGVAGSAEPAVSDLEQTFAETRPLAPVLTKAFGDLQVPLAVLKPYAPEIASFFNNASSALSNGDAAGHWLRIYLNVGAESVLGTLPIADPTASRDAYPAPGQAAKDRENGPFGTRAGK</sequence>
<dbReference type="InterPro" id="IPR052336">
    <property type="entry name" value="MlaD_Phospholipid_Transporter"/>
</dbReference>
<name>A0A318LLM6_9PSEU</name>
<dbReference type="InterPro" id="IPR003399">
    <property type="entry name" value="Mce/MlaD"/>
</dbReference>
<keyword evidence="4" id="KW-1185">Reference proteome</keyword>
<feature type="region of interest" description="Disordered" evidence="1">
    <location>
        <begin position="400"/>
        <end position="427"/>
    </location>
</feature>
<dbReference type="RefSeq" id="WP_110341058.1">
    <property type="nucleotide sequence ID" value="NZ_JBHVKT010000006.1"/>
</dbReference>
<reference evidence="3 4" key="1">
    <citation type="submission" date="2016-07" db="EMBL/GenBank/DDBJ databases">
        <title>Draft genome sequence of Prauserella sp. YIM 121212, isolated from alkaline soil.</title>
        <authorList>
            <person name="Ruckert C."/>
            <person name="Albersmeier A."/>
            <person name="Jiang C.-L."/>
            <person name="Jiang Y."/>
            <person name="Kalinowski J."/>
            <person name="Schneider O."/>
            <person name="Winkler A."/>
            <person name="Zotchev S.B."/>
        </authorList>
    </citation>
    <scope>NUCLEOTIDE SEQUENCE [LARGE SCALE GENOMIC DNA]</scope>
    <source>
        <strain evidence="3 4">YIM 121212</strain>
    </source>
</reference>
<proteinExistence type="predicted"/>
<protein>
    <submittedName>
        <fullName evidence="3">Organic solvent ABC transporter substrate-binding protein</fullName>
    </submittedName>
</protein>
<evidence type="ECO:0000259" key="2">
    <source>
        <dbReference type="Pfam" id="PF02470"/>
    </source>
</evidence>
<accession>A0A318LLM6</accession>
<dbReference type="OrthoDB" id="5241393at2"/>
<organism evidence="3 4">
    <name type="scientific">Prauserella flavalba</name>
    <dbReference type="NCBI Taxonomy" id="1477506"/>
    <lineage>
        <taxon>Bacteria</taxon>
        <taxon>Bacillati</taxon>
        <taxon>Actinomycetota</taxon>
        <taxon>Actinomycetes</taxon>
        <taxon>Pseudonocardiales</taxon>
        <taxon>Pseudonocardiaceae</taxon>
        <taxon>Prauserella</taxon>
    </lineage>
</organism>
<dbReference type="Pfam" id="PF02470">
    <property type="entry name" value="MlaD"/>
    <property type="match status" value="1"/>
</dbReference>
<dbReference type="PANTHER" id="PTHR33371:SF4">
    <property type="entry name" value="INTERMEMBRANE PHOSPHOLIPID TRANSPORT SYSTEM BINDING PROTEIN MLAD"/>
    <property type="match status" value="1"/>
</dbReference>
<comment type="caution">
    <text evidence="3">The sequence shown here is derived from an EMBL/GenBank/DDBJ whole genome shotgun (WGS) entry which is preliminary data.</text>
</comment>
<evidence type="ECO:0000256" key="1">
    <source>
        <dbReference type="SAM" id="MobiDB-lite"/>
    </source>
</evidence>
<gene>
    <name evidence="3" type="ORF">BA062_25180</name>
</gene>
<feature type="domain" description="Mce/MlaD" evidence="2">
    <location>
        <begin position="42"/>
        <end position="117"/>
    </location>
</feature>
<dbReference type="EMBL" id="MASU01000012">
    <property type="protein sequence ID" value="PXY25472.1"/>
    <property type="molecule type" value="Genomic_DNA"/>
</dbReference>
<dbReference type="PANTHER" id="PTHR33371">
    <property type="entry name" value="INTERMEMBRANE PHOSPHOLIPID TRANSPORT SYSTEM BINDING PROTEIN MLAD-RELATED"/>
    <property type="match status" value="1"/>
</dbReference>
<evidence type="ECO:0000313" key="4">
    <source>
        <dbReference type="Proteomes" id="UP000247892"/>
    </source>
</evidence>